<evidence type="ECO:0000256" key="1">
    <source>
        <dbReference type="SAM" id="Phobius"/>
    </source>
</evidence>
<feature type="transmembrane region" description="Helical" evidence="1">
    <location>
        <begin position="92"/>
        <end position="112"/>
    </location>
</feature>
<dbReference type="Pfam" id="PF10326">
    <property type="entry name" value="7TM_GPCR_Str"/>
    <property type="match status" value="1"/>
</dbReference>
<sequence length="316" mass="36729">MNLQNASRTIAEFAFLSALICNSLLIYLTCQHTKNILGTYKYMIIMFACLGLMFSCVEMMSRPFIHNYNISFVYFSLADGLTKWNSLVESLLVIYSGIYSSLISFVAVQFIYRYLVLAKPHTLELLFYRWKLLIWIVYVIFFGCAWGVLVYYPLYPNTYSKDFIRTEFKNVYNVDIDNSSIFILVAYNINETTSEYKIRWESVVMISGTVSILLIQYTIMIFCGTSIHLQMNEKLKNFSVTHQRLQKQFFKTLLLQIGVPTVLFHMPIFPVLLAPFFNLKISYQTGIIYSLFCSYPPIDALIIMGVVTDYREALKS</sequence>
<dbReference type="EMBL" id="GL379912">
    <property type="protein sequence ID" value="EGT34285.1"/>
    <property type="molecule type" value="Genomic_DNA"/>
</dbReference>
<feature type="transmembrane region" description="Helical" evidence="1">
    <location>
        <begin position="286"/>
        <end position="307"/>
    </location>
</feature>
<name>G0NMY9_CAEBE</name>
<dbReference type="InParanoid" id="G0NMY9"/>
<dbReference type="SUPFAM" id="SSF81321">
    <property type="entry name" value="Family A G protein-coupled receptor-like"/>
    <property type="match status" value="1"/>
</dbReference>
<dbReference type="PANTHER" id="PTHR46000:SF6">
    <property type="entry name" value="SEVEN TM RECEPTOR"/>
    <property type="match status" value="1"/>
</dbReference>
<feature type="transmembrane region" description="Helical" evidence="1">
    <location>
        <begin position="13"/>
        <end position="30"/>
    </location>
</feature>
<accession>G0NMY9</accession>
<feature type="transmembrane region" description="Helical" evidence="1">
    <location>
        <begin position="42"/>
        <end position="65"/>
    </location>
</feature>
<organism evidence="3">
    <name type="scientific">Caenorhabditis brenneri</name>
    <name type="common">Nematode worm</name>
    <dbReference type="NCBI Taxonomy" id="135651"/>
    <lineage>
        <taxon>Eukaryota</taxon>
        <taxon>Metazoa</taxon>
        <taxon>Ecdysozoa</taxon>
        <taxon>Nematoda</taxon>
        <taxon>Chromadorea</taxon>
        <taxon>Rhabditida</taxon>
        <taxon>Rhabditina</taxon>
        <taxon>Rhabditomorpha</taxon>
        <taxon>Rhabditoidea</taxon>
        <taxon>Rhabditidae</taxon>
        <taxon>Peloderinae</taxon>
        <taxon>Caenorhabditis</taxon>
    </lineage>
</organism>
<dbReference type="PANTHER" id="PTHR46000">
    <property type="entry name" value="SEVEN TM RECEPTOR-RELATED"/>
    <property type="match status" value="1"/>
</dbReference>
<dbReference type="OrthoDB" id="5845443at2759"/>
<dbReference type="AlphaFoldDB" id="G0NMY9"/>
<feature type="transmembrane region" description="Helical" evidence="1">
    <location>
        <begin position="132"/>
        <end position="152"/>
    </location>
</feature>
<feature type="transmembrane region" description="Helical" evidence="1">
    <location>
        <begin position="203"/>
        <end position="229"/>
    </location>
</feature>
<evidence type="ECO:0008006" key="4">
    <source>
        <dbReference type="Google" id="ProtNLM"/>
    </source>
</evidence>
<keyword evidence="3" id="KW-1185">Reference proteome</keyword>
<dbReference type="eggNOG" id="ENOG502TFP7">
    <property type="taxonomic scope" value="Eukaryota"/>
</dbReference>
<keyword evidence="1" id="KW-1133">Transmembrane helix</keyword>
<reference evidence="3" key="1">
    <citation type="submission" date="2011-07" db="EMBL/GenBank/DDBJ databases">
        <authorList>
            <consortium name="Caenorhabditis brenneri Sequencing and Analysis Consortium"/>
            <person name="Wilson R.K."/>
        </authorList>
    </citation>
    <scope>NUCLEOTIDE SEQUENCE [LARGE SCALE GENOMIC DNA]</scope>
    <source>
        <strain evidence="3">PB2801</strain>
    </source>
</reference>
<keyword evidence="1" id="KW-0812">Transmembrane</keyword>
<feature type="transmembrane region" description="Helical" evidence="1">
    <location>
        <begin position="249"/>
        <end position="274"/>
    </location>
</feature>
<dbReference type="Proteomes" id="UP000008068">
    <property type="component" value="Unassembled WGS sequence"/>
</dbReference>
<evidence type="ECO:0000313" key="3">
    <source>
        <dbReference type="Proteomes" id="UP000008068"/>
    </source>
</evidence>
<dbReference type="FunCoup" id="G0NMY9">
    <property type="interactions" value="12"/>
</dbReference>
<dbReference type="HOGENOM" id="CLU_036335_4_2_1"/>
<dbReference type="InterPro" id="IPR019428">
    <property type="entry name" value="7TM_GPCR_serpentine_rcpt_Str"/>
</dbReference>
<gene>
    <name evidence="2" type="ORF">CAEBREN_30089</name>
</gene>
<dbReference type="STRING" id="135651.G0NMY9"/>
<keyword evidence="1" id="KW-0472">Membrane</keyword>
<protein>
    <recommendedName>
        <fullName evidence="4">Seven TM Receptor</fullName>
    </recommendedName>
</protein>
<proteinExistence type="predicted"/>
<evidence type="ECO:0000313" key="2">
    <source>
        <dbReference type="EMBL" id="EGT34285.1"/>
    </source>
</evidence>